<comment type="caution">
    <text evidence="3">The sequence shown here is derived from an EMBL/GenBank/DDBJ whole genome shotgun (WGS) entry which is preliminary data.</text>
</comment>
<sequence length="453" mass="51605">MPDSASASGDAPPKQKRSFFKKPSWKQNVDNTDDDDPIAMFDRSKETFSAVMKEQERARLKRLQEQEEKARKKELKASKQGKRRKIDLDEECHSEEEGLNSARRDESKRSRSKSPTQDDVPAHSSQSPQPKFDANSLTARYEAAARRRETAPKIATVIDLGESDLEDGILPPVRDTVKQTTGPPAVDPDDDIDESDPELREIIRETRRKKRLEREQKAMQGTPPAGTEIRNGSSPGIARAESTPLTPPPQDPPVQILITSRIPGTKPLIVTRKLRQRLQEVRLAWCKRQGFDQEMIDSVFFTYKGRRLYDVATCRSLGLDVDSYGNVYMKGNPDWDENDDKVMVEAVTQEIHQENIREARRNREPEPEAKLAPELEQKRTRIIIKTKDYGEAKFFCGPDTNFEKLAASSIVKLRIPAEKRPYLLFDGERLQPDGTMADLEDFEDGDALEMHFD</sequence>
<dbReference type="SUPFAM" id="SSF54236">
    <property type="entry name" value="Ubiquitin-like"/>
    <property type="match status" value="2"/>
</dbReference>
<dbReference type="Pfam" id="PF11976">
    <property type="entry name" value="Rad60-SLD"/>
    <property type="match status" value="1"/>
</dbReference>
<dbReference type="Proteomes" id="UP000774617">
    <property type="component" value="Unassembled WGS sequence"/>
</dbReference>
<feature type="domain" description="Rad60/SUMO-like" evidence="2">
    <location>
        <begin position="381"/>
        <end position="450"/>
    </location>
</feature>
<feature type="region of interest" description="Disordered" evidence="1">
    <location>
        <begin position="1"/>
        <end position="149"/>
    </location>
</feature>
<feature type="compositionally biased region" description="Acidic residues" evidence="1">
    <location>
        <begin position="88"/>
        <end position="98"/>
    </location>
</feature>
<feature type="region of interest" description="Disordered" evidence="1">
    <location>
        <begin position="165"/>
        <end position="194"/>
    </location>
</feature>
<proteinExistence type="predicted"/>
<gene>
    <name evidence="3" type="ORF">B0J12DRAFT_645333</name>
</gene>
<evidence type="ECO:0000313" key="4">
    <source>
        <dbReference type="Proteomes" id="UP000774617"/>
    </source>
</evidence>
<dbReference type="InterPro" id="IPR022617">
    <property type="entry name" value="Rad60/SUMO-like_dom"/>
</dbReference>
<name>A0ABQ8GR64_9PEZI</name>
<keyword evidence="4" id="KW-1185">Reference proteome</keyword>
<organism evidence="3 4">
    <name type="scientific">Macrophomina phaseolina</name>
    <dbReference type="NCBI Taxonomy" id="35725"/>
    <lineage>
        <taxon>Eukaryota</taxon>
        <taxon>Fungi</taxon>
        <taxon>Dikarya</taxon>
        <taxon>Ascomycota</taxon>
        <taxon>Pezizomycotina</taxon>
        <taxon>Dothideomycetes</taxon>
        <taxon>Dothideomycetes incertae sedis</taxon>
        <taxon>Botryosphaeriales</taxon>
        <taxon>Botryosphaeriaceae</taxon>
        <taxon>Macrophomina</taxon>
    </lineage>
</organism>
<evidence type="ECO:0000256" key="1">
    <source>
        <dbReference type="SAM" id="MobiDB-lite"/>
    </source>
</evidence>
<dbReference type="InterPro" id="IPR029071">
    <property type="entry name" value="Ubiquitin-like_domsf"/>
</dbReference>
<evidence type="ECO:0000313" key="3">
    <source>
        <dbReference type="EMBL" id="KAH7062405.1"/>
    </source>
</evidence>
<protein>
    <recommendedName>
        <fullName evidence="2">Rad60/SUMO-like domain-containing protein</fullName>
    </recommendedName>
</protein>
<feature type="compositionally biased region" description="Basic and acidic residues" evidence="1">
    <location>
        <begin position="53"/>
        <end position="77"/>
    </location>
</feature>
<reference evidence="3 4" key="1">
    <citation type="journal article" date="2021" name="Nat. Commun.">
        <title>Genetic determinants of endophytism in the Arabidopsis root mycobiome.</title>
        <authorList>
            <person name="Mesny F."/>
            <person name="Miyauchi S."/>
            <person name="Thiergart T."/>
            <person name="Pickel B."/>
            <person name="Atanasova L."/>
            <person name="Karlsson M."/>
            <person name="Huettel B."/>
            <person name="Barry K.W."/>
            <person name="Haridas S."/>
            <person name="Chen C."/>
            <person name="Bauer D."/>
            <person name="Andreopoulos W."/>
            <person name="Pangilinan J."/>
            <person name="LaButti K."/>
            <person name="Riley R."/>
            <person name="Lipzen A."/>
            <person name="Clum A."/>
            <person name="Drula E."/>
            <person name="Henrissat B."/>
            <person name="Kohler A."/>
            <person name="Grigoriev I.V."/>
            <person name="Martin F.M."/>
            <person name="Hacquard S."/>
        </authorList>
    </citation>
    <scope>NUCLEOTIDE SEQUENCE [LARGE SCALE GENOMIC DNA]</scope>
    <source>
        <strain evidence="3 4">MPI-SDFR-AT-0080</strain>
    </source>
</reference>
<dbReference type="EMBL" id="JAGTJR010000003">
    <property type="protein sequence ID" value="KAH7062405.1"/>
    <property type="molecule type" value="Genomic_DNA"/>
</dbReference>
<dbReference type="Gene3D" id="3.10.20.90">
    <property type="entry name" value="Phosphatidylinositol 3-kinase Catalytic Subunit, Chain A, domain 1"/>
    <property type="match status" value="2"/>
</dbReference>
<feature type="compositionally biased region" description="Basic residues" evidence="1">
    <location>
        <begin position="14"/>
        <end position="24"/>
    </location>
</feature>
<accession>A0ABQ8GR64</accession>
<evidence type="ECO:0000259" key="2">
    <source>
        <dbReference type="Pfam" id="PF11976"/>
    </source>
</evidence>
<feature type="region of interest" description="Disordered" evidence="1">
    <location>
        <begin position="209"/>
        <end position="252"/>
    </location>
</feature>